<accession>Q0EYU8</accession>
<feature type="chain" id="PRO_5004171302" evidence="4">
    <location>
        <begin position="18"/>
        <end position="579"/>
    </location>
</feature>
<sequence>MKYLLATILLFTLGACGLHQPVENTATAPAAKTTTEQHSPTQTDLSGMQPDFLYLAAQKAAREGNRELALQLLTALIAKQPNAITPHMQLIDLLMESGRIDEAEQHIARMLSNKALPAEQREQLQLAQYRIYIAHDQPQLALEKLNTFLQKHPAHDTARTMQASILAGLGRMDEALASIKLGIKQHESAGLRMLQARLLIKRGDLKRAKASLLRVQHLMPDNDAAVLMLSALAAQMKDHEQAEKLLRDFLANHPQDIRVSHALAKLLVAQARLPEAIIVYRNAAKHAGDSPVVLRPLGMLYFQDKDYEQAVQTFRTLVKLQPDDSNRFYLAASLEAMDKLDEAKSIYTKITHASKMYTQAQIRLAAMDLQENKLSKAKARMLAILHEKPQQLDAHLLLSTIRLNSKEYKQVLDETEPLLRLKKLPPQLLFNRAVAFEHFKNYDQVETTLNRVLEHSPNYTEALNFLGYTYADQGIKLDRAKVLILRALHLKPNDGYYLDSLAWVYYKTGDYKQAAETQAKAIKLVADDSVMHEHYGDILWRSGNTQAAQQAWRKALELKSDHPRLIKAKISKGLPPVDH</sequence>
<reference evidence="5 6" key="1">
    <citation type="submission" date="2006-09" db="EMBL/GenBank/DDBJ databases">
        <authorList>
            <person name="Emerson D."/>
            <person name="Ferriera S."/>
            <person name="Johnson J."/>
            <person name="Kravitz S."/>
            <person name="Halpern A."/>
            <person name="Remington K."/>
            <person name="Beeson K."/>
            <person name="Tran B."/>
            <person name="Rogers Y.-H."/>
            <person name="Friedman R."/>
            <person name="Venter J.C."/>
        </authorList>
    </citation>
    <scope>NUCLEOTIDE SEQUENCE [LARGE SCALE GENOMIC DNA]</scope>
    <source>
        <strain evidence="5 6">PV-1</strain>
    </source>
</reference>
<dbReference type="SMART" id="SM00028">
    <property type="entry name" value="TPR"/>
    <property type="match status" value="8"/>
</dbReference>
<dbReference type="PANTHER" id="PTHR45586:SF1">
    <property type="entry name" value="LIPOPOLYSACCHARIDE ASSEMBLY PROTEIN B"/>
    <property type="match status" value="1"/>
</dbReference>
<evidence type="ECO:0000256" key="3">
    <source>
        <dbReference type="PROSITE-ProRule" id="PRU00339"/>
    </source>
</evidence>
<proteinExistence type="predicted"/>
<dbReference type="Pfam" id="PF14559">
    <property type="entry name" value="TPR_19"/>
    <property type="match status" value="3"/>
</dbReference>
<feature type="repeat" description="TPR" evidence="3">
    <location>
        <begin position="291"/>
        <end position="324"/>
    </location>
</feature>
<evidence type="ECO:0000256" key="2">
    <source>
        <dbReference type="ARBA" id="ARBA00022803"/>
    </source>
</evidence>
<name>Q0EYU8_9PROT</name>
<dbReference type="EMBL" id="AATS01000008">
    <property type="protein sequence ID" value="EAU54459.1"/>
    <property type="molecule type" value="Genomic_DNA"/>
</dbReference>
<dbReference type="Pfam" id="PF13181">
    <property type="entry name" value="TPR_8"/>
    <property type="match status" value="2"/>
</dbReference>
<dbReference type="RefSeq" id="WP_009849239.1">
    <property type="nucleotide sequence ID" value="NZ_DS022294.1"/>
</dbReference>
<dbReference type="Proteomes" id="UP000005297">
    <property type="component" value="Unassembled WGS sequence"/>
</dbReference>
<protein>
    <submittedName>
        <fullName evidence="5">TPR domain protein</fullName>
    </submittedName>
</protein>
<dbReference type="PROSITE" id="PS51257">
    <property type="entry name" value="PROKAR_LIPOPROTEIN"/>
    <property type="match status" value="1"/>
</dbReference>
<evidence type="ECO:0000313" key="6">
    <source>
        <dbReference type="Proteomes" id="UP000005297"/>
    </source>
</evidence>
<feature type="signal peptide" evidence="4">
    <location>
        <begin position="1"/>
        <end position="17"/>
    </location>
</feature>
<evidence type="ECO:0000256" key="4">
    <source>
        <dbReference type="SAM" id="SignalP"/>
    </source>
</evidence>
<dbReference type="InterPro" id="IPR051012">
    <property type="entry name" value="CellSynth/LPSAsmb/PSIAsmb"/>
</dbReference>
<evidence type="ECO:0000313" key="5">
    <source>
        <dbReference type="EMBL" id="EAU54459.1"/>
    </source>
</evidence>
<keyword evidence="2 3" id="KW-0802">TPR repeat</keyword>
<keyword evidence="1" id="KW-0677">Repeat</keyword>
<dbReference type="Pfam" id="PF13432">
    <property type="entry name" value="TPR_16"/>
    <property type="match status" value="1"/>
</dbReference>
<dbReference type="STRING" id="314344.AL013_03380"/>
<keyword evidence="4" id="KW-0732">Signal</keyword>
<dbReference type="SUPFAM" id="SSF48452">
    <property type="entry name" value="TPR-like"/>
    <property type="match status" value="4"/>
</dbReference>
<keyword evidence="6" id="KW-1185">Reference proteome</keyword>
<dbReference type="HOGENOM" id="CLU_007251_2_1_0"/>
<gene>
    <name evidence="5" type="ORF">SPV1_08576</name>
</gene>
<dbReference type="AlphaFoldDB" id="Q0EYU8"/>
<comment type="caution">
    <text evidence="5">The sequence shown here is derived from an EMBL/GenBank/DDBJ whole genome shotgun (WGS) entry which is preliminary data.</text>
</comment>
<dbReference type="InterPro" id="IPR011990">
    <property type="entry name" value="TPR-like_helical_dom_sf"/>
</dbReference>
<dbReference type="Gene3D" id="1.25.40.10">
    <property type="entry name" value="Tetratricopeptide repeat domain"/>
    <property type="match status" value="3"/>
</dbReference>
<dbReference type="OrthoDB" id="5287423at2"/>
<dbReference type="PROSITE" id="PS50005">
    <property type="entry name" value="TPR"/>
    <property type="match status" value="1"/>
</dbReference>
<dbReference type="InterPro" id="IPR019734">
    <property type="entry name" value="TPR_rpt"/>
</dbReference>
<dbReference type="eggNOG" id="COG0457">
    <property type="taxonomic scope" value="Bacteria"/>
</dbReference>
<evidence type="ECO:0000256" key="1">
    <source>
        <dbReference type="ARBA" id="ARBA00022737"/>
    </source>
</evidence>
<dbReference type="InParanoid" id="Q0EYU8"/>
<organism evidence="5 6">
    <name type="scientific">Mariprofundus ferrooxydans PV-1</name>
    <dbReference type="NCBI Taxonomy" id="314345"/>
    <lineage>
        <taxon>Bacteria</taxon>
        <taxon>Pseudomonadati</taxon>
        <taxon>Pseudomonadota</taxon>
        <taxon>Candidatius Mariprofundia</taxon>
        <taxon>Mariprofundales</taxon>
        <taxon>Mariprofundaceae</taxon>
        <taxon>Mariprofundus</taxon>
    </lineage>
</organism>
<dbReference type="PANTHER" id="PTHR45586">
    <property type="entry name" value="TPR REPEAT-CONTAINING PROTEIN PA4667"/>
    <property type="match status" value="1"/>
</dbReference>